<feature type="compositionally biased region" description="Polar residues" evidence="1">
    <location>
        <begin position="17"/>
        <end position="32"/>
    </location>
</feature>
<evidence type="ECO:0000313" key="3">
    <source>
        <dbReference type="Proteomes" id="UP000242450"/>
    </source>
</evidence>
<proteinExistence type="predicted"/>
<feature type="region of interest" description="Disordered" evidence="1">
    <location>
        <begin position="16"/>
        <end position="78"/>
    </location>
</feature>
<dbReference type="AlphaFoldDB" id="A0A212BZN4"/>
<comment type="caution">
    <text evidence="2">The sequence shown here is derived from an EMBL/GenBank/DDBJ whole genome shotgun (WGS) entry which is preliminary data.</text>
</comment>
<dbReference type="EMBL" id="MKHE01000034">
    <property type="protein sequence ID" value="OWJ99218.1"/>
    <property type="molecule type" value="Genomic_DNA"/>
</dbReference>
<feature type="compositionally biased region" description="Basic and acidic residues" evidence="1">
    <location>
        <begin position="58"/>
        <end position="70"/>
    </location>
</feature>
<name>A0A212BZN4_CEREH</name>
<sequence>MFVIIKKWIVDVEDGSVSLQVPVSNETSSSASPHEEDNRSETASSGYASVQGADEPPLEEHAHSASEHQAEGPQVPHK</sequence>
<accession>A0A212BZN4</accession>
<evidence type="ECO:0000256" key="1">
    <source>
        <dbReference type="SAM" id="MobiDB-lite"/>
    </source>
</evidence>
<evidence type="ECO:0000313" key="2">
    <source>
        <dbReference type="EMBL" id="OWJ99218.1"/>
    </source>
</evidence>
<reference evidence="2 3" key="1">
    <citation type="journal article" date="2018" name="Mol. Genet. Genomics">
        <title>The red deer Cervus elaphus genome CerEla1.0: sequencing, annotating, genes, and chromosomes.</title>
        <authorList>
            <person name="Bana N.A."/>
            <person name="Nyiri A."/>
            <person name="Nagy J."/>
            <person name="Frank K."/>
            <person name="Nagy T."/>
            <person name="Steger V."/>
            <person name="Schiller M."/>
            <person name="Lakatos P."/>
            <person name="Sugar L."/>
            <person name="Horn P."/>
            <person name="Barta E."/>
            <person name="Orosz L."/>
        </authorList>
    </citation>
    <scope>NUCLEOTIDE SEQUENCE [LARGE SCALE GENOMIC DNA]</scope>
    <source>
        <strain evidence="2">Hungarian</strain>
    </source>
</reference>
<protein>
    <submittedName>
        <fullName evidence="2">RNF128</fullName>
    </submittedName>
</protein>
<organism evidence="2 3">
    <name type="scientific">Cervus elaphus hippelaphus</name>
    <name type="common">European red deer</name>
    <dbReference type="NCBI Taxonomy" id="46360"/>
    <lineage>
        <taxon>Eukaryota</taxon>
        <taxon>Metazoa</taxon>
        <taxon>Chordata</taxon>
        <taxon>Craniata</taxon>
        <taxon>Vertebrata</taxon>
        <taxon>Euteleostomi</taxon>
        <taxon>Mammalia</taxon>
        <taxon>Eutheria</taxon>
        <taxon>Laurasiatheria</taxon>
        <taxon>Artiodactyla</taxon>
        <taxon>Ruminantia</taxon>
        <taxon>Pecora</taxon>
        <taxon>Cervidae</taxon>
        <taxon>Cervinae</taxon>
        <taxon>Cervus</taxon>
    </lineage>
</organism>
<dbReference type="Proteomes" id="UP000242450">
    <property type="component" value="Chromosome X"/>
</dbReference>
<dbReference type="OrthoDB" id="5357315at2759"/>
<keyword evidence="3" id="KW-1185">Reference proteome</keyword>
<gene>
    <name evidence="2" type="ORF">Celaphus_00009749</name>
</gene>